<dbReference type="HOGENOM" id="CLU_059540_0_0_10"/>
<dbReference type="AlphaFoldDB" id="D1PZ03"/>
<dbReference type="InterPro" id="IPR011761">
    <property type="entry name" value="ATP-grasp"/>
</dbReference>
<dbReference type="OrthoDB" id="5291617at2"/>
<proteinExistence type="predicted"/>
<name>D1PZ03_9BACT</name>
<accession>D1PZ03</accession>
<keyword evidence="4" id="KW-1185">Reference proteome</keyword>
<organism evidence="3 4">
    <name type="scientific">Hallella bergensis DSM 17361</name>
    <dbReference type="NCBI Taxonomy" id="585502"/>
    <lineage>
        <taxon>Bacteria</taxon>
        <taxon>Pseudomonadati</taxon>
        <taxon>Bacteroidota</taxon>
        <taxon>Bacteroidia</taxon>
        <taxon>Bacteroidales</taxon>
        <taxon>Prevotellaceae</taxon>
        <taxon>Hallella</taxon>
    </lineage>
</organism>
<feature type="domain" description="ATP-grasp" evidence="2">
    <location>
        <begin position="139"/>
        <end position="350"/>
    </location>
</feature>
<dbReference type="GO" id="GO:0005524">
    <property type="term" value="F:ATP binding"/>
    <property type="evidence" value="ECO:0007669"/>
    <property type="project" value="UniProtKB-UniRule"/>
</dbReference>
<dbReference type="SUPFAM" id="SSF56059">
    <property type="entry name" value="Glutathione synthetase ATP-binding domain-like"/>
    <property type="match status" value="1"/>
</dbReference>
<evidence type="ECO:0000313" key="3">
    <source>
        <dbReference type="EMBL" id="EFA43419.1"/>
    </source>
</evidence>
<dbReference type="eggNOG" id="ENOG502ZFUJ">
    <property type="taxonomic scope" value="Bacteria"/>
</dbReference>
<dbReference type="PROSITE" id="PS50975">
    <property type="entry name" value="ATP_GRASP"/>
    <property type="match status" value="1"/>
</dbReference>
<dbReference type="GO" id="GO:0046872">
    <property type="term" value="F:metal ion binding"/>
    <property type="evidence" value="ECO:0007669"/>
    <property type="project" value="InterPro"/>
</dbReference>
<dbReference type="EMBL" id="ACKS01000081">
    <property type="protein sequence ID" value="EFA43419.1"/>
    <property type="molecule type" value="Genomic_DNA"/>
</dbReference>
<dbReference type="Proteomes" id="UP000003160">
    <property type="component" value="Unassembled WGS sequence"/>
</dbReference>
<reference evidence="3 4" key="1">
    <citation type="submission" date="2009-10" db="EMBL/GenBank/DDBJ databases">
        <authorList>
            <person name="Qin X."/>
            <person name="Bachman B."/>
            <person name="Battles P."/>
            <person name="Bell A."/>
            <person name="Bess C."/>
            <person name="Bickham C."/>
            <person name="Chaboub L."/>
            <person name="Chen D."/>
            <person name="Coyle M."/>
            <person name="Deiros D.R."/>
            <person name="Dinh H."/>
            <person name="Forbes L."/>
            <person name="Fowler G."/>
            <person name="Francisco L."/>
            <person name="Fu Q."/>
            <person name="Gubbala S."/>
            <person name="Hale W."/>
            <person name="Han Y."/>
            <person name="Hemphill L."/>
            <person name="Highlander S.K."/>
            <person name="Hirani K."/>
            <person name="Hogues M."/>
            <person name="Jackson L."/>
            <person name="Jakkamsetti A."/>
            <person name="Javaid M."/>
            <person name="Jiang H."/>
            <person name="Korchina V."/>
            <person name="Kovar C."/>
            <person name="Lara F."/>
            <person name="Lee S."/>
            <person name="Mata R."/>
            <person name="Mathew T."/>
            <person name="Moen C."/>
            <person name="Morales K."/>
            <person name="Munidasa M."/>
            <person name="Nazareth L."/>
            <person name="Ngo R."/>
            <person name="Nguyen L."/>
            <person name="Okwuonu G."/>
            <person name="Ongeri F."/>
            <person name="Patil S."/>
            <person name="Petrosino J."/>
            <person name="Pham C."/>
            <person name="Pham P."/>
            <person name="Pu L.-L."/>
            <person name="Puazo M."/>
            <person name="Raj R."/>
            <person name="Reid J."/>
            <person name="Rouhana J."/>
            <person name="Saada N."/>
            <person name="Shang Y."/>
            <person name="Simmons D."/>
            <person name="Thornton R."/>
            <person name="Warren J."/>
            <person name="Weissenberger G."/>
            <person name="Zhang J."/>
            <person name="Zhang L."/>
            <person name="Zhou C."/>
            <person name="Zhu D."/>
            <person name="Muzny D."/>
            <person name="Worley K."/>
            <person name="Gibbs R."/>
        </authorList>
    </citation>
    <scope>NUCLEOTIDE SEQUENCE [LARGE SCALE GENOMIC DNA]</scope>
    <source>
        <strain evidence="3 4">DSM 17361</strain>
    </source>
</reference>
<keyword evidence="1" id="KW-0547">Nucleotide-binding</keyword>
<keyword evidence="1" id="KW-0067">ATP-binding</keyword>
<evidence type="ECO:0000256" key="1">
    <source>
        <dbReference type="PROSITE-ProRule" id="PRU00409"/>
    </source>
</evidence>
<gene>
    <name evidence="3" type="ORF">HMPREF0645_2188</name>
</gene>
<sequence length="365" mass="40965">MRLHVFNPDHDIALAVNRDRFTAPRAALQLRRDLGYLPMLWAAPGDLVLVDDVAVAREGLQQFDEESGARLIGRHELANHDYGNALSEICPWGWDAALRRELSECGVPERLLPSAERLQVIRRISHRAWAATRLLPPLRAFASTVGESQEVYGAVEVETYLKSHRHIVVKEPWSSSGRGVRYVSEMFGEEKSGVCLTQQLTNWIENVVARQGSVMVEPWYDKLLDFAMEFVTDGQGTAEYIGLSLFHTENGAYTGNVLEAEERKMEMLSRYVDESLIVGLQSAVSTEMGTLLNGHYAGCFGVDMMLVRKDGQIVVHPCVEVNLRRTMGHVALALSSREENLGHVMQVNFEKMFKLKLQFLSGPLP</sequence>
<dbReference type="RefSeq" id="WP_007174291.1">
    <property type="nucleotide sequence ID" value="NZ_GG704781.1"/>
</dbReference>
<comment type="caution">
    <text evidence="3">The sequence shown here is derived from an EMBL/GenBank/DDBJ whole genome shotgun (WGS) entry which is preliminary data.</text>
</comment>
<evidence type="ECO:0000313" key="4">
    <source>
        <dbReference type="Proteomes" id="UP000003160"/>
    </source>
</evidence>
<protein>
    <recommendedName>
        <fullName evidence="2">ATP-grasp domain-containing protein</fullName>
    </recommendedName>
</protein>
<evidence type="ECO:0000259" key="2">
    <source>
        <dbReference type="PROSITE" id="PS50975"/>
    </source>
</evidence>